<feature type="compositionally biased region" description="Basic and acidic residues" evidence="1">
    <location>
        <begin position="152"/>
        <end position="169"/>
    </location>
</feature>
<accession>A0A9W6F2X8</accession>
<sequence>MFSTSRHALTHLAAPRGFTSASSLPLLSRLAGWDVHRTTLGNDPAIKLKRCSRRLRFLCSEAKDCGRSFCAPFLGDTHPNEAIYNIADVHNTSSNTEDKVAETGEPDVDADVHVQDYLDEWFAFESALIKVQAASEALLNLQLQKVSDDDLLKGRPSAECRDQHGKDGDNTIAGHDAADPDAADSDAAGHDAAAQDAAGHDAAEYDAAGDDVLRPTELDLEEYLIRQLLYRNNGIKLIGRNWHVVAGLDNEGRGDLAFECGSGVDLVVEAKYLRLDEHGRNACTKRRKKRRKVARQAIDYAVKWHEKAGGSRSVIAAIYTNEHGLVELAWLLGRRSLGRKMCVLRCRELESEVLQPGGLDYVTGSLRDAGFVFWEL</sequence>
<dbReference type="EMBL" id="BRXU01000009">
    <property type="protein sequence ID" value="GLC53880.1"/>
    <property type="molecule type" value="Genomic_DNA"/>
</dbReference>
<dbReference type="Proteomes" id="UP001165080">
    <property type="component" value="Unassembled WGS sequence"/>
</dbReference>
<gene>
    <name evidence="2" type="primary">PLESTMB000432</name>
    <name evidence="2" type="ORF">PLESTB_000799700</name>
</gene>
<organism evidence="2 3">
    <name type="scientific">Pleodorina starrii</name>
    <dbReference type="NCBI Taxonomy" id="330485"/>
    <lineage>
        <taxon>Eukaryota</taxon>
        <taxon>Viridiplantae</taxon>
        <taxon>Chlorophyta</taxon>
        <taxon>core chlorophytes</taxon>
        <taxon>Chlorophyceae</taxon>
        <taxon>CS clade</taxon>
        <taxon>Chlamydomonadales</taxon>
        <taxon>Volvocaceae</taxon>
        <taxon>Pleodorina</taxon>
    </lineage>
</organism>
<name>A0A9W6F2X8_9CHLO</name>
<evidence type="ECO:0000256" key="1">
    <source>
        <dbReference type="SAM" id="MobiDB-lite"/>
    </source>
</evidence>
<evidence type="ECO:0000313" key="3">
    <source>
        <dbReference type="Proteomes" id="UP001165080"/>
    </source>
</evidence>
<evidence type="ECO:0000313" key="2">
    <source>
        <dbReference type="EMBL" id="GLC53880.1"/>
    </source>
</evidence>
<feature type="region of interest" description="Disordered" evidence="1">
    <location>
        <begin position="152"/>
        <end position="201"/>
    </location>
</feature>
<comment type="caution">
    <text evidence="2">The sequence shown here is derived from an EMBL/GenBank/DDBJ whole genome shotgun (WGS) entry which is preliminary data.</text>
</comment>
<keyword evidence="3" id="KW-1185">Reference proteome</keyword>
<reference evidence="2 3" key="1">
    <citation type="journal article" date="2023" name="Commun. Biol.">
        <title>Reorganization of the ancestral sex-determining regions during the evolution of trioecy in Pleodorina starrii.</title>
        <authorList>
            <person name="Takahashi K."/>
            <person name="Suzuki S."/>
            <person name="Kawai-Toyooka H."/>
            <person name="Yamamoto K."/>
            <person name="Hamaji T."/>
            <person name="Ootsuki R."/>
            <person name="Yamaguchi H."/>
            <person name="Kawachi M."/>
            <person name="Higashiyama T."/>
            <person name="Nozaki H."/>
        </authorList>
    </citation>
    <scope>NUCLEOTIDE SEQUENCE [LARGE SCALE GENOMIC DNA]</scope>
    <source>
        <strain evidence="2 3">NIES-4479</strain>
    </source>
</reference>
<proteinExistence type="predicted"/>
<dbReference type="AlphaFoldDB" id="A0A9W6F2X8"/>
<protein>
    <submittedName>
        <fullName evidence="2">Uncharacterized protein</fullName>
    </submittedName>
</protein>